<feature type="region of interest" description="Disordered" evidence="14">
    <location>
        <begin position="804"/>
        <end position="838"/>
    </location>
</feature>
<dbReference type="Pfam" id="PF13238">
    <property type="entry name" value="AAA_18"/>
    <property type="match status" value="1"/>
</dbReference>
<dbReference type="SUPFAM" id="SSF52540">
    <property type="entry name" value="P-loop containing nucleoside triphosphate hydrolases"/>
    <property type="match status" value="2"/>
</dbReference>
<feature type="compositionally biased region" description="Acidic residues" evidence="14">
    <location>
        <begin position="815"/>
        <end position="838"/>
    </location>
</feature>
<keyword evidence="4 11" id="KW-0698">rRNA processing</keyword>
<evidence type="ECO:0000313" key="16">
    <source>
        <dbReference type="Proteomes" id="UP000008983"/>
    </source>
</evidence>
<dbReference type="InParanoid" id="G0QLR8"/>
<gene>
    <name evidence="15" type="ORF">IMG5_035230</name>
</gene>
<dbReference type="OrthoDB" id="10251185at2759"/>
<dbReference type="InterPro" id="IPR009290">
    <property type="entry name" value="Radial_spoke_3"/>
</dbReference>
<dbReference type="PANTHER" id="PTHR12595">
    <property type="entry name" value="POS9-ACTIVATING FACTOR FAP7-RELATED"/>
    <property type="match status" value="1"/>
</dbReference>
<evidence type="ECO:0000256" key="12">
    <source>
        <dbReference type="PIRSR" id="PIRSR606689-1"/>
    </source>
</evidence>
<dbReference type="PRINTS" id="PR00328">
    <property type="entry name" value="SAR1GTPBP"/>
</dbReference>
<evidence type="ECO:0000256" key="7">
    <source>
        <dbReference type="ARBA" id="ARBA00022777"/>
    </source>
</evidence>
<dbReference type="eggNOG" id="KOG3347">
    <property type="taxonomic scope" value="Eukaryota"/>
</dbReference>
<evidence type="ECO:0000256" key="1">
    <source>
        <dbReference type="ARBA" id="ARBA00000582"/>
    </source>
</evidence>
<comment type="similarity">
    <text evidence="11">Belongs to the adenylate kinase family. AK6 subfamily.</text>
</comment>
<evidence type="ECO:0000256" key="2">
    <source>
        <dbReference type="ARBA" id="ARBA00022490"/>
    </source>
</evidence>
<keyword evidence="13" id="KW-0479">Metal-binding</keyword>
<evidence type="ECO:0000256" key="13">
    <source>
        <dbReference type="PIRSR" id="PIRSR606689-2"/>
    </source>
</evidence>
<dbReference type="Gene3D" id="3.40.50.300">
    <property type="entry name" value="P-loop containing nucleotide triphosphate hydrolases"/>
    <property type="match status" value="2"/>
</dbReference>
<dbReference type="GO" id="GO:0005525">
    <property type="term" value="F:GTP binding"/>
    <property type="evidence" value="ECO:0007669"/>
    <property type="project" value="UniProtKB-KW"/>
</dbReference>
<keyword evidence="3 11" id="KW-0690">Ribosome biogenesis</keyword>
<evidence type="ECO:0000313" key="15">
    <source>
        <dbReference type="EMBL" id="EGR33838.1"/>
    </source>
</evidence>
<dbReference type="GO" id="GO:0042274">
    <property type="term" value="P:ribosomal small subunit biogenesis"/>
    <property type="evidence" value="ECO:0007669"/>
    <property type="project" value="UniProtKB-UniRule"/>
</dbReference>
<dbReference type="InterPro" id="IPR027417">
    <property type="entry name" value="P-loop_NTPase"/>
</dbReference>
<dbReference type="STRING" id="857967.G0QLR8"/>
<sequence>MDHENMEEEQQTIKITNQIPNILITGTPGVGKTTIARLLCEYVDQLTYINLGDLVREKKLYKKWDVLFDVPIFDEDMVCDELEVLMQKGGIVIDFHTSGFFPQRWFDLVILLRCNNTDLYDRLKARGYNDKKITENIECEILEVTSQEVYESYDKDIIVELYNEKNNDQHILCLGLDNSGKSSLINRLKTGYCPFQEPTRNIKVSSVEFNGQNHTIYEIGGSKENREIWQEYIQNTRGLIYVIDGKDNERFSEQRQYLQQILENSKLQEVPLLIYVNKISQQQPDLKGIIKELNLHEIQDRELFIQGCDIQSGVGVNVGFDWISKAIQGKKQFCFEAEPRVIKGRGKFQKEQEENSSKSQQTFALLMQDKKVKMMNPVQQEQEYVRLEKERIKIENMNFQLINFKKNKKKMAPYDIKPSPNPKIDVNLEFFLTDNINTIPQIQTEIDCQTDDFLPLPTSSKYIPKKTGIDASTQVEDYELFDFNREVTPIVDIIVTKTMEQSMLEIEQDEEIIRILQKCSDSIFYAYLKFLEGSLEEWTQNYNTRINTLNEQLDNNEITEEQKTNIINDEFPLVSSTYFGINVNKMKKIGFSLAHSQYYNTLKKDKFFNLDVLVMHKDGRILHRINPQNPRIEKYIRYKKDIRDIKKKIADDDFVVIDFQKVPSDVWGFLVFVKMPNLNLLDSLKENEILKFSRTGVQEYQYSINVDNFDILDIAKIEDMIRQPENDEQGNIQNGYLMSYVLTKRQNSGGWFLETIKQTSKGFFTENEENEYIIWGIEFYINGKKLEKIKQLKKCINITSLEVRAKPEPIPEKEENIEDENNDEREENNDENEQQQED</sequence>
<dbReference type="PANTHER" id="PTHR12595:SF0">
    <property type="entry name" value="ADENYLATE KINASE ISOENZYME 6"/>
    <property type="match status" value="1"/>
</dbReference>
<keyword evidence="13" id="KW-0460">Magnesium</keyword>
<comment type="catalytic activity">
    <reaction evidence="1 11">
        <text>AMP + ATP = 2 ADP</text>
        <dbReference type="Rhea" id="RHEA:12973"/>
        <dbReference type="ChEBI" id="CHEBI:30616"/>
        <dbReference type="ChEBI" id="CHEBI:456215"/>
        <dbReference type="ChEBI" id="CHEBI:456216"/>
        <dbReference type="EC" id="2.7.4.3"/>
    </reaction>
</comment>
<feature type="binding site" evidence="11">
    <location>
        <position position="34"/>
    </location>
    <ligand>
        <name>ATP</name>
        <dbReference type="ChEBI" id="CHEBI:30616"/>
    </ligand>
</feature>
<dbReference type="EC" id="2.7.4.3" evidence="11"/>
<dbReference type="GO" id="GO:0005737">
    <property type="term" value="C:cytoplasm"/>
    <property type="evidence" value="ECO:0007669"/>
    <property type="project" value="UniProtKB-SubCell"/>
</dbReference>
<dbReference type="eggNOG" id="KOG0070">
    <property type="taxonomic scope" value="Eukaryota"/>
</dbReference>
<dbReference type="EMBL" id="GL983298">
    <property type="protein sequence ID" value="EGR33838.1"/>
    <property type="molecule type" value="Genomic_DNA"/>
</dbReference>
<evidence type="ECO:0000256" key="4">
    <source>
        <dbReference type="ARBA" id="ARBA00022552"/>
    </source>
</evidence>
<dbReference type="GO" id="GO:0046872">
    <property type="term" value="F:metal ion binding"/>
    <property type="evidence" value="ECO:0007669"/>
    <property type="project" value="UniProtKB-KW"/>
</dbReference>
<keyword evidence="5 11" id="KW-0808">Transferase</keyword>
<name>G0QLR8_ICHMU</name>
<dbReference type="GO" id="GO:0016887">
    <property type="term" value="F:ATP hydrolysis activity"/>
    <property type="evidence" value="ECO:0007669"/>
    <property type="project" value="UniProtKB-UniRule"/>
</dbReference>
<evidence type="ECO:0000256" key="10">
    <source>
        <dbReference type="ARBA" id="ARBA00023242"/>
    </source>
</evidence>
<dbReference type="SMART" id="SM00177">
    <property type="entry name" value="ARF"/>
    <property type="match status" value="1"/>
</dbReference>
<proteinExistence type="inferred from homology"/>
<keyword evidence="16" id="KW-1185">Reference proteome</keyword>
<dbReference type="HAMAP" id="MF_00039">
    <property type="entry name" value="Adenylate_kinase_AK6"/>
    <property type="match status" value="1"/>
</dbReference>
<dbReference type="Pfam" id="PF06098">
    <property type="entry name" value="Radial_spoke_3"/>
    <property type="match status" value="1"/>
</dbReference>
<feature type="binding site" evidence="13">
    <location>
        <position position="199"/>
    </location>
    <ligand>
        <name>Mg(2+)</name>
        <dbReference type="ChEBI" id="CHEBI:18420"/>
    </ligand>
</feature>
<dbReference type="GO" id="GO:0003924">
    <property type="term" value="F:GTPase activity"/>
    <property type="evidence" value="ECO:0007669"/>
    <property type="project" value="InterPro"/>
</dbReference>
<evidence type="ECO:0000256" key="9">
    <source>
        <dbReference type="ARBA" id="ARBA00023134"/>
    </source>
</evidence>
<feature type="binding site" evidence="11">
    <location>
        <position position="126"/>
    </location>
    <ligand>
        <name>ATP</name>
        <dbReference type="ChEBI" id="CHEBI:30616"/>
    </ligand>
</feature>
<feature type="binding site" evidence="13">
    <location>
        <position position="182"/>
    </location>
    <ligand>
        <name>Mg(2+)</name>
        <dbReference type="ChEBI" id="CHEBI:18420"/>
    </ligand>
</feature>
<evidence type="ECO:0000256" key="6">
    <source>
        <dbReference type="ARBA" id="ARBA00022741"/>
    </source>
</evidence>
<dbReference type="PROSITE" id="PS51417">
    <property type="entry name" value="ARF"/>
    <property type="match status" value="1"/>
</dbReference>
<dbReference type="Proteomes" id="UP000008983">
    <property type="component" value="Unassembled WGS sequence"/>
</dbReference>
<dbReference type="GeneID" id="14910026"/>
<feature type="binding site" evidence="11">
    <location>
        <position position="29"/>
    </location>
    <ligand>
        <name>ATP</name>
        <dbReference type="ChEBI" id="CHEBI:30616"/>
    </ligand>
</feature>
<keyword evidence="9 12" id="KW-0342">GTP-binding</keyword>
<dbReference type="GO" id="GO:0005524">
    <property type="term" value="F:ATP binding"/>
    <property type="evidence" value="ECO:0007669"/>
    <property type="project" value="UniProtKB-KW"/>
</dbReference>
<organism evidence="15 16">
    <name type="scientific">Ichthyophthirius multifiliis</name>
    <name type="common">White spot disease agent</name>
    <name type="synonym">Ich</name>
    <dbReference type="NCBI Taxonomy" id="5932"/>
    <lineage>
        <taxon>Eukaryota</taxon>
        <taxon>Sar</taxon>
        <taxon>Alveolata</taxon>
        <taxon>Ciliophora</taxon>
        <taxon>Intramacronucleata</taxon>
        <taxon>Oligohymenophorea</taxon>
        <taxon>Hymenostomatida</taxon>
        <taxon>Ophryoglenina</taxon>
        <taxon>Ichthyophthirius</taxon>
    </lineage>
</organism>
<dbReference type="GO" id="GO:0006364">
    <property type="term" value="P:rRNA processing"/>
    <property type="evidence" value="ECO:0007669"/>
    <property type="project" value="UniProtKB-KW"/>
</dbReference>
<dbReference type="InterPro" id="IPR020618">
    <property type="entry name" value="Adenyl_kinase_AK6"/>
</dbReference>
<comment type="subcellular location">
    <subcellularLocation>
        <location evidence="11">Cytoplasm</location>
    </subcellularLocation>
    <subcellularLocation>
        <location evidence="11">Nucleus</location>
    </subcellularLocation>
</comment>
<feature type="binding site" evidence="12">
    <location>
        <position position="221"/>
    </location>
    <ligand>
        <name>GTP</name>
        <dbReference type="ChEBI" id="CHEBI:37565"/>
    </ligand>
</feature>
<feature type="region of interest" description="NMPbind" evidence="11">
    <location>
        <begin position="50"/>
        <end position="73"/>
    </location>
</feature>
<feature type="compositionally biased region" description="Basic and acidic residues" evidence="14">
    <location>
        <begin position="804"/>
        <end position="814"/>
    </location>
</feature>
<evidence type="ECO:0000256" key="5">
    <source>
        <dbReference type="ARBA" id="ARBA00022679"/>
    </source>
</evidence>
<dbReference type="FunFam" id="3.40.50.300:FF:000372">
    <property type="entry name" value="Adenylate kinase isoenzyme 6 homolog"/>
    <property type="match status" value="1"/>
</dbReference>
<dbReference type="OMA" id="QKKMPTE"/>
<comment type="subunit">
    <text evidence="11">Interacts with small ribosomal subunit protein uS11. Not a structural component of 43S pre-ribosomes, but transiently interacts with them by binding to uS11.</text>
</comment>
<evidence type="ECO:0000256" key="8">
    <source>
        <dbReference type="ARBA" id="ARBA00022840"/>
    </source>
</evidence>
<keyword evidence="2 11" id="KW-0963">Cytoplasm</keyword>
<feature type="binding site" evidence="11">
    <location>
        <position position="31"/>
    </location>
    <ligand>
        <name>ATP</name>
        <dbReference type="ChEBI" id="CHEBI:30616"/>
    </ligand>
</feature>
<feature type="binding site" evidence="11">
    <location>
        <position position="33"/>
    </location>
    <ligand>
        <name>ATP</name>
        <dbReference type="ChEBI" id="CHEBI:30616"/>
    </ligand>
</feature>
<dbReference type="RefSeq" id="XP_004039062.1">
    <property type="nucleotide sequence ID" value="XM_004039014.1"/>
</dbReference>
<comment type="catalytic activity">
    <reaction evidence="11">
        <text>ATP + H2O = ADP + phosphate + H(+)</text>
        <dbReference type="Rhea" id="RHEA:13065"/>
        <dbReference type="ChEBI" id="CHEBI:15377"/>
        <dbReference type="ChEBI" id="CHEBI:15378"/>
        <dbReference type="ChEBI" id="CHEBI:30616"/>
        <dbReference type="ChEBI" id="CHEBI:43474"/>
        <dbReference type="ChEBI" id="CHEBI:456216"/>
    </reaction>
</comment>
<dbReference type="GO" id="GO:0005634">
    <property type="term" value="C:nucleus"/>
    <property type="evidence" value="ECO:0007669"/>
    <property type="project" value="UniProtKB-SubCell"/>
</dbReference>
<dbReference type="AlphaFoldDB" id="G0QLR8"/>
<feature type="binding site" evidence="11">
    <location>
        <position position="32"/>
    </location>
    <ligand>
        <name>ATP</name>
        <dbReference type="ChEBI" id="CHEBI:30616"/>
    </ligand>
</feature>
<keyword evidence="7 11" id="KW-0418">Kinase</keyword>
<accession>G0QLR8</accession>
<evidence type="ECO:0000256" key="11">
    <source>
        <dbReference type="HAMAP-Rule" id="MF_03173"/>
    </source>
</evidence>
<keyword evidence="6 11" id="KW-0547">Nucleotide-binding</keyword>
<feature type="region of interest" description="LID" evidence="11">
    <location>
        <begin position="125"/>
        <end position="135"/>
    </location>
</feature>
<evidence type="ECO:0000256" key="3">
    <source>
        <dbReference type="ARBA" id="ARBA00022517"/>
    </source>
</evidence>
<feature type="binding site" evidence="12">
    <location>
        <begin position="175"/>
        <end position="182"/>
    </location>
    <ligand>
        <name>GTP</name>
        <dbReference type="ChEBI" id="CHEBI:37565"/>
    </ligand>
</feature>
<dbReference type="GO" id="GO:0004017">
    <property type="term" value="F:AMP kinase activity"/>
    <property type="evidence" value="ECO:0007669"/>
    <property type="project" value="UniProtKB-UniRule"/>
</dbReference>
<comment type="function">
    <text evidence="11">Broad-specificity nucleoside monophosphate (NMP) kinase that catalyzes the reversible transfer of the terminal phosphate group between nucleoside triphosphates and monophosphates. Has also ATPase activity. Involved in the late cytoplasmic maturation steps of the 40S ribosomal particles, specifically 18S rRNA maturation. While NMP activity is not required for ribosome maturation, ATPase activity is. Associates transiently with small ribosomal subunit protein uS11. ATP hydrolysis breaks the interaction with uS11. May temporarily remove uS11 from the ribosome to enable a conformational change of the ribosomal RNA that is needed for the final maturation step of the small ribosomal subunit. Its NMP activity may have a role in nuclear energy homeostasis.</text>
</comment>
<dbReference type="InterPro" id="IPR006689">
    <property type="entry name" value="Small_GTPase_ARF/SAR"/>
</dbReference>
<keyword evidence="8 11" id="KW-0067">ATP-binding</keyword>
<keyword evidence="10 11" id="KW-0539">Nucleus</keyword>
<dbReference type="Pfam" id="PF00025">
    <property type="entry name" value="Arf"/>
    <property type="match status" value="1"/>
</dbReference>
<feature type="binding site" evidence="11">
    <location>
        <position position="165"/>
    </location>
    <ligand>
        <name>ATP</name>
        <dbReference type="ChEBI" id="CHEBI:30616"/>
    </ligand>
</feature>
<dbReference type="SMART" id="SM00178">
    <property type="entry name" value="SAR"/>
    <property type="match status" value="1"/>
</dbReference>
<evidence type="ECO:0000256" key="14">
    <source>
        <dbReference type="SAM" id="MobiDB-lite"/>
    </source>
</evidence>
<protein>
    <recommendedName>
        <fullName evidence="11">Adenylate kinase isoenzyme 6 homolog</fullName>
        <shortName evidence="11">AK6</shortName>
        <ecNumber evidence="11">2.7.4.3</ecNumber>
    </recommendedName>
    <alternativeName>
        <fullName evidence="11">Dual activity adenylate kinase/ATPase</fullName>
        <shortName evidence="11">AK/ATPase</shortName>
    </alternativeName>
</protein>
<reference evidence="15 16" key="1">
    <citation type="submission" date="2011-07" db="EMBL/GenBank/DDBJ databases">
        <authorList>
            <person name="Coyne R."/>
            <person name="Brami D."/>
            <person name="Johnson J."/>
            <person name="Hostetler J."/>
            <person name="Hannick L."/>
            <person name="Clark T."/>
            <person name="Cassidy-Hanley D."/>
            <person name="Inman J."/>
        </authorList>
    </citation>
    <scope>NUCLEOTIDE SEQUENCE [LARGE SCALE GENOMIC DNA]</scope>
    <source>
        <strain evidence="15 16">G5</strain>
    </source>
</reference>